<dbReference type="EMBL" id="JAVRHK010000003">
    <property type="protein sequence ID" value="MDT0676067.1"/>
    <property type="molecule type" value="Genomic_DNA"/>
</dbReference>
<dbReference type="PROSITE" id="PS51708">
    <property type="entry name" value="CHAD"/>
    <property type="match status" value="1"/>
</dbReference>
<accession>A0ABU3D3F4</accession>
<dbReference type="PANTHER" id="PTHR39339:SF1">
    <property type="entry name" value="CHAD DOMAIN-CONTAINING PROTEIN"/>
    <property type="match status" value="1"/>
</dbReference>
<evidence type="ECO:0000259" key="2">
    <source>
        <dbReference type="PROSITE" id="PS51708"/>
    </source>
</evidence>
<keyword evidence="4" id="KW-1185">Reference proteome</keyword>
<dbReference type="SMART" id="SM00880">
    <property type="entry name" value="CHAD"/>
    <property type="match status" value="1"/>
</dbReference>
<feature type="coiled-coil region" evidence="1">
    <location>
        <begin position="105"/>
        <end position="132"/>
    </location>
</feature>
<protein>
    <submittedName>
        <fullName evidence="3">CHAD domain-containing protein</fullName>
    </submittedName>
</protein>
<evidence type="ECO:0000313" key="4">
    <source>
        <dbReference type="Proteomes" id="UP001262582"/>
    </source>
</evidence>
<feature type="domain" description="CHAD" evidence="2">
    <location>
        <begin position="1"/>
        <end position="290"/>
    </location>
</feature>
<name>A0ABU3D3F4_9FLAO</name>
<proteinExistence type="predicted"/>
<dbReference type="InterPro" id="IPR007899">
    <property type="entry name" value="CHAD_dom"/>
</dbReference>
<reference evidence="3 4" key="1">
    <citation type="submission" date="2023-09" db="EMBL/GenBank/DDBJ databases">
        <authorList>
            <person name="Rey-Velasco X."/>
        </authorList>
    </citation>
    <scope>NUCLEOTIDE SEQUENCE [LARGE SCALE GENOMIC DNA]</scope>
    <source>
        <strain evidence="3 4">F117</strain>
    </source>
</reference>
<keyword evidence="1" id="KW-0175">Coiled coil</keyword>
<evidence type="ECO:0000313" key="3">
    <source>
        <dbReference type="EMBL" id="MDT0676067.1"/>
    </source>
</evidence>
<evidence type="ECO:0000256" key="1">
    <source>
        <dbReference type="SAM" id="Coils"/>
    </source>
</evidence>
<dbReference type="InterPro" id="IPR038186">
    <property type="entry name" value="CHAD_dom_sf"/>
</dbReference>
<dbReference type="Gene3D" id="1.40.20.10">
    <property type="entry name" value="CHAD domain"/>
    <property type="match status" value="1"/>
</dbReference>
<organism evidence="3 4">
    <name type="scientific">Autumnicola musiva</name>
    <dbReference type="NCBI Taxonomy" id="3075589"/>
    <lineage>
        <taxon>Bacteria</taxon>
        <taxon>Pseudomonadati</taxon>
        <taxon>Bacteroidota</taxon>
        <taxon>Flavobacteriia</taxon>
        <taxon>Flavobacteriales</taxon>
        <taxon>Flavobacteriaceae</taxon>
        <taxon>Autumnicola</taxon>
    </lineage>
</organism>
<dbReference type="PANTHER" id="PTHR39339">
    <property type="entry name" value="SLR1444 PROTEIN"/>
    <property type="match status" value="1"/>
</dbReference>
<comment type="caution">
    <text evidence="3">The sequence shown here is derived from an EMBL/GenBank/DDBJ whole genome shotgun (WGS) entry which is preliminary data.</text>
</comment>
<dbReference type="RefSeq" id="WP_311502460.1">
    <property type="nucleotide sequence ID" value="NZ_JAVRHK010000003.1"/>
</dbReference>
<dbReference type="Pfam" id="PF05235">
    <property type="entry name" value="CHAD"/>
    <property type="match status" value="1"/>
</dbReference>
<sequence>MSYKLEKQETLEDNVNRIASEEIELCISSLKNSNIHEGIHEIRKSLKKIRALARLFRDELGEKKYKKINIFFRDVGHELAPLRDLTAHMETIEMIKARYGNHIYVNFFNSILQELEKEREELEENLKEKNFFSEYLVEQFETARENFTEWPVKSADLTIVLPSIKRTYERGRNALEEAYADPNANNFHEWRKRAKYLWHQIQLLENLWPKFFTTWADEVHILADLLGDDHDLMILNEKIKATELHLNDEKQTEILHALIKEYSDHLRIEAELQGGLVYAEKPKFFKKRTKQYIRINWN</sequence>
<dbReference type="Proteomes" id="UP001262582">
    <property type="component" value="Unassembled WGS sequence"/>
</dbReference>
<gene>
    <name evidence="3" type="ORF">RM539_05665</name>
</gene>